<evidence type="ECO:0000313" key="15">
    <source>
        <dbReference type="Proteomes" id="UP000694405"/>
    </source>
</evidence>
<dbReference type="Proteomes" id="UP000694405">
    <property type="component" value="Chromosome 7"/>
</dbReference>
<evidence type="ECO:0000256" key="10">
    <source>
        <dbReference type="ARBA" id="ARBA00023157"/>
    </source>
</evidence>
<dbReference type="InterPro" id="IPR015468">
    <property type="entry name" value="CD8_asu"/>
</dbReference>
<reference evidence="14" key="2">
    <citation type="submission" date="2025-08" db="UniProtKB">
        <authorList>
            <consortium name="Ensembl"/>
        </authorList>
    </citation>
    <scope>IDENTIFICATION</scope>
</reference>
<reference evidence="14" key="1">
    <citation type="submission" date="2020-03" db="EMBL/GenBank/DDBJ databases">
        <title>Melopsittacus undulatus (budgerigar) genome, bMelUnd1, maternal haplotype with Z.</title>
        <authorList>
            <person name="Gedman G."/>
            <person name="Mountcastle J."/>
            <person name="Haase B."/>
            <person name="Formenti G."/>
            <person name="Wright T."/>
            <person name="Apodaca J."/>
            <person name="Pelan S."/>
            <person name="Chow W."/>
            <person name="Rhie A."/>
            <person name="Howe K."/>
            <person name="Fedrigo O."/>
            <person name="Jarvis E.D."/>
        </authorList>
    </citation>
    <scope>NUCLEOTIDE SEQUENCE [LARGE SCALE GENOMIC DNA]</scope>
</reference>
<evidence type="ECO:0000256" key="8">
    <source>
        <dbReference type="ARBA" id="ARBA00023136"/>
    </source>
</evidence>
<keyword evidence="5" id="KW-0391">Immunity</keyword>
<name>A0A8C6JIE8_MELUD</name>
<keyword evidence="12" id="KW-0449">Lipoprotein</keyword>
<evidence type="ECO:0000256" key="6">
    <source>
        <dbReference type="ARBA" id="ARBA00022989"/>
    </source>
</evidence>
<dbReference type="GO" id="GO:0002456">
    <property type="term" value="P:T cell mediated immunity"/>
    <property type="evidence" value="ECO:0007669"/>
    <property type="project" value="TreeGrafter"/>
</dbReference>
<dbReference type="GO" id="GO:0045065">
    <property type="term" value="P:cytotoxic T cell differentiation"/>
    <property type="evidence" value="ECO:0007669"/>
    <property type="project" value="TreeGrafter"/>
</dbReference>
<keyword evidence="9" id="KW-0564">Palmitate</keyword>
<evidence type="ECO:0000256" key="1">
    <source>
        <dbReference type="ARBA" id="ARBA00004251"/>
    </source>
</evidence>
<reference evidence="14" key="3">
    <citation type="submission" date="2025-09" db="UniProtKB">
        <authorList>
            <consortium name="Ensembl"/>
        </authorList>
    </citation>
    <scope>IDENTIFICATION</scope>
</reference>
<evidence type="ECO:0000313" key="14">
    <source>
        <dbReference type="Ensembl" id="ENSMUNP00000013884.2"/>
    </source>
</evidence>
<evidence type="ECO:0000256" key="3">
    <source>
        <dbReference type="ARBA" id="ARBA00022692"/>
    </source>
</evidence>
<keyword evidence="11" id="KW-0325">Glycoprotein</keyword>
<dbReference type="GO" id="GO:0007166">
    <property type="term" value="P:cell surface receptor signaling pathway"/>
    <property type="evidence" value="ECO:0007669"/>
    <property type="project" value="TreeGrafter"/>
</dbReference>
<evidence type="ECO:0000256" key="9">
    <source>
        <dbReference type="ARBA" id="ARBA00023139"/>
    </source>
</evidence>
<keyword evidence="8" id="KW-0472">Membrane</keyword>
<dbReference type="PANTHER" id="PTHR10441">
    <property type="entry name" value="CD8 ALPHA CHAIN"/>
    <property type="match status" value="1"/>
</dbReference>
<organism evidence="14 15">
    <name type="scientific">Melopsittacus undulatus</name>
    <name type="common">Budgerigar</name>
    <name type="synonym">Psittacus undulatus</name>
    <dbReference type="NCBI Taxonomy" id="13146"/>
    <lineage>
        <taxon>Eukaryota</taxon>
        <taxon>Metazoa</taxon>
        <taxon>Chordata</taxon>
        <taxon>Craniata</taxon>
        <taxon>Vertebrata</taxon>
        <taxon>Euteleostomi</taxon>
        <taxon>Archelosauria</taxon>
        <taxon>Archosauria</taxon>
        <taxon>Dinosauria</taxon>
        <taxon>Saurischia</taxon>
        <taxon>Theropoda</taxon>
        <taxon>Coelurosauria</taxon>
        <taxon>Aves</taxon>
        <taxon>Neognathae</taxon>
        <taxon>Neoaves</taxon>
        <taxon>Telluraves</taxon>
        <taxon>Australaves</taxon>
        <taxon>Psittaciformes</taxon>
        <taxon>Psittaculidae</taxon>
        <taxon>Melopsittacus</taxon>
    </lineage>
</organism>
<dbReference type="AlphaFoldDB" id="A0A8C6JIE8"/>
<keyword evidence="13" id="KW-0393">Immunoglobulin domain</keyword>
<dbReference type="PROSITE" id="PS50835">
    <property type="entry name" value="IG_LIKE"/>
    <property type="match status" value="1"/>
</dbReference>
<evidence type="ECO:0000256" key="11">
    <source>
        <dbReference type="ARBA" id="ARBA00023180"/>
    </source>
</evidence>
<keyword evidence="3" id="KW-0812">Transmembrane</keyword>
<dbReference type="InterPro" id="IPR036179">
    <property type="entry name" value="Ig-like_dom_sf"/>
</dbReference>
<comment type="subcellular location">
    <subcellularLocation>
        <location evidence="1">Cell membrane</location>
        <topology evidence="1">Single-pass type I membrane protein</topology>
    </subcellularLocation>
</comment>
<evidence type="ECO:0000256" key="4">
    <source>
        <dbReference type="ARBA" id="ARBA00022729"/>
    </source>
</evidence>
<protein>
    <submittedName>
        <fullName evidence="14">Uncharacterized protein</fullName>
    </submittedName>
</protein>
<dbReference type="Ensembl" id="ENSMUNT00000015994.2">
    <property type="protein sequence ID" value="ENSMUNP00000013884.2"/>
    <property type="gene ID" value="ENSMUNG00000010670.2"/>
</dbReference>
<dbReference type="GO" id="GO:0009897">
    <property type="term" value="C:external side of plasma membrane"/>
    <property type="evidence" value="ECO:0007669"/>
    <property type="project" value="TreeGrafter"/>
</dbReference>
<keyword evidence="4" id="KW-0732">Signal</keyword>
<dbReference type="Gene3D" id="2.60.40.10">
    <property type="entry name" value="Immunoglobulins"/>
    <property type="match status" value="1"/>
</dbReference>
<accession>A0A8C6JIE8</accession>
<dbReference type="InterPro" id="IPR013783">
    <property type="entry name" value="Ig-like_fold"/>
</dbReference>
<evidence type="ECO:0000256" key="13">
    <source>
        <dbReference type="ARBA" id="ARBA00023319"/>
    </source>
</evidence>
<keyword evidence="7" id="KW-1064">Adaptive immunity</keyword>
<keyword evidence="2" id="KW-1003">Cell membrane</keyword>
<keyword evidence="15" id="KW-1185">Reference proteome</keyword>
<dbReference type="SUPFAM" id="SSF48726">
    <property type="entry name" value="Immunoglobulin"/>
    <property type="match status" value="1"/>
</dbReference>
<dbReference type="PANTHER" id="PTHR10441:SF2">
    <property type="entry name" value="T-CELL SURFACE GLYCOPROTEIN CD8 ALPHA CHAIN"/>
    <property type="match status" value="1"/>
</dbReference>
<dbReference type="InterPro" id="IPR007110">
    <property type="entry name" value="Ig-like_dom"/>
</dbReference>
<proteinExistence type="predicted"/>
<evidence type="ECO:0000256" key="2">
    <source>
        <dbReference type="ARBA" id="ARBA00022475"/>
    </source>
</evidence>
<keyword evidence="10" id="KW-1015">Disulfide bond</keyword>
<evidence type="ECO:0000256" key="5">
    <source>
        <dbReference type="ARBA" id="ARBA00022859"/>
    </source>
</evidence>
<accession>A0A8V5GI17</accession>
<evidence type="ECO:0000256" key="12">
    <source>
        <dbReference type="ARBA" id="ARBA00023288"/>
    </source>
</evidence>
<keyword evidence="6" id="KW-1133">Transmembrane helix</keyword>
<evidence type="ECO:0000256" key="7">
    <source>
        <dbReference type="ARBA" id="ARBA00023130"/>
    </source>
</evidence>
<sequence>MTGAPALLLLLTLGLCCPGIRGQKYTVKIHSTKQPRMGERLMLQCESNNMLSGVFWVHQDKAGTLRFIVFISSLSRTIFGGNSMRTSQHYQAGKDGRFSWLAVNSFTPQDQGTYFCLMNVNQVLYFSPGQPVFLPGHKEKGLDLLCDIFIWVPMTAACFLLLLALAVTIMLYIPLA</sequence>